<accession>A0A059DZJ7</accession>
<dbReference type="EC" id="3.1.26.4" evidence="6 14"/>
<evidence type="ECO:0000313" key="18">
    <source>
        <dbReference type="EMBL" id="KCZ59795.1"/>
    </source>
</evidence>
<dbReference type="HAMAP" id="MF_00052_B">
    <property type="entry name" value="RNase_HII_B"/>
    <property type="match status" value="1"/>
</dbReference>
<evidence type="ECO:0000256" key="3">
    <source>
        <dbReference type="ARBA" id="ARBA00004065"/>
    </source>
</evidence>
<evidence type="ECO:0000256" key="11">
    <source>
        <dbReference type="ARBA" id="ARBA00022759"/>
    </source>
</evidence>
<dbReference type="GO" id="GO:0030145">
    <property type="term" value="F:manganese ion binding"/>
    <property type="evidence" value="ECO:0007669"/>
    <property type="project" value="UniProtKB-UniRule"/>
</dbReference>
<dbReference type="InterPro" id="IPR024567">
    <property type="entry name" value="RNase_HII/HIII_dom"/>
</dbReference>
<keyword evidence="11 14" id="KW-0255">Endonuclease</keyword>
<dbReference type="PANTHER" id="PTHR10954:SF18">
    <property type="entry name" value="RIBONUCLEASE HII"/>
    <property type="match status" value="1"/>
</dbReference>
<comment type="catalytic activity">
    <reaction evidence="1 14 15 16">
        <text>Endonucleolytic cleavage to 5'-phosphomonoester.</text>
        <dbReference type="EC" id="3.1.26.4"/>
    </reaction>
</comment>
<proteinExistence type="inferred from homology"/>
<dbReference type="NCBIfam" id="NF000595">
    <property type="entry name" value="PRK00015.1-3"/>
    <property type="match status" value="1"/>
</dbReference>
<keyword evidence="10 14" id="KW-0479">Metal-binding</keyword>
<keyword evidence="8 14" id="KW-0963">Cytoplasm</keyword>
<dbReference type="InterPro" id="IPR022898">
    <property type="entry name" value="RNase_HII"/>
</dbReference>
<evidence type="ECO:0000256" key="1">
    <source>
        <dbReference type="ARBA" id="ARBA00000077"/>
    </source>
</evidence>
<evidence type="ECO:0000256" key="2">
    <source>
        <dbReference type="ARBA" id="ARBA00001946"/>
    </source>
</evidence>
<dbReference type="FunFam" id="3.30.420.10:FF:000006">
    <property type="entry name" value="Ribonuclease HII"/>
    <property type="match status" value="1"/>
</dbReference>
<evidence type="ECO:0000256" key="4">
    <source>
        <dbReference type="ARBA" id="ARBA00004496"/>
    </source>
</evidence>
<dbReference type="Proteomes" id="UP000024547">
    <property type="component" value="Unassembled WGS sequence"/>
</dbReference>
<evidence type="ECO:0000256" key="9">
    <source>
        <dbReference type="ARBA" id="ARBA00022722"/>
    </source>
</evidence>
<name>A0A059DZJ7_9PROT</name>
<protein>
    <recommendedName>
        <fullName evidence="7 14">Ribonuclease HII</fullName>
        <shortName evidence="14">RNase HII</shortName>
        <ecNumber evidence="6 14">3.1.26.4</ecNumber>
    </recommendedName>
</protein>
<keyword evidence="19" id="KW-1185">Reference proteome</keyword>
<dbReference type="GO" id="GO:0006298">
    <property type="term" value="P:mismatch repair"/>
    <property type="evidence" value="ECO:0007669"/>
    <property type="project" value="TreeGrafter"/>
</dbReference>
<comment type="caution">
    <text evidence="18">The sequence shown here is derived from an EMBL/GenBank/DDBJ whole genome shotgun (WGS) entry which is preliminary data.</text>
</comment>
<dbReference type="GO" id="GO:0032299">
    <property type="term" value="C:ribonuclease H2 complex"/>
    <property type="evidence" value="ECO:0007669"/>
    <property type="project" value="TreeGrafter"/>
</dbReference>
<dbReference type="SUPFAM" id="SSF53098">
    <property type="entry name" value="Ribonuclease H-like"/>
    <property type="match status" value="1"/>
</dbReference>
<dbReference type="Pfam" id="PF01351">
    <property type="entry name" value="RNase_HII"/>
    <property type="match status" value="1"/>
</dbReference>
<dbReference type="CDD" id="cd07182">
    <property type="entry name" value="RNase_HII_bacteria_HII_like"/>
    <property type="match status" value="1"/>
</dbReference>
<evidence type="ECO:0000259" key="17">
    <source>
        <dbReference type="PROSITE" id="PS51975"/>
    </source>
</evidence>
<evidence type="ECO:0000256" key="16">
    <source>
        <dbReference type="RuleBase" id="RU003515"/>
    </source>
</evidence>
<evidence type="ECO:0000256" key="12">
    <source>
        <dbReference type="ARBA" id="ARBA00022801"/>
    </source>
</evidence>
<evidence type="ECO:0000256" key="13">
    <source>
        <dbReference type="ARBA" id="ARBA00023211"/>
    </source>
</evidence>
<feature type="domain" description="RNase H type-2" evidence="17">
    <location>
        <begin position="27"/>
        <end position="215"/>
    </location>
</feature>
<evidence type="ECO:0000256" key="14">
    <source>
        <dbReference type="HAMAP-Rule" id="MF_00052"/>
    </source>
</evidence>
<dbReference type="InterPro" id="IPR012337">
    <property type="entry name" value="RNaseH-like_sf"/>
</dbReference>
<keyword evidence="12 14" id="KW-0378">Hydrolase</keyword>
<feature type="binding site" evidence="14 15">
    <location>
        <position position="125"/>
    </location>
    <ligand>
        <name>a divalent metal cation</name>
        <dbReference type="ChEBI" id="CHEBI:60240"/>
    </ligand>
</feature>
<gene>
    <name evidence="14" type="primary">rnhB</name>
    <name evidence="18" type="ORF">HY36_06600</name>
</gene>
<dbReference type="STRING" id="1280948.HY36_06600"/>
<sequence length="215" mass="22483">MAAIETRGALERKSDSRFSGAMTNTTLIIAGVDEAGRGPWAGPVTAGAVILDPAQPIEGLTDSKKLTEARRDALAPLIRERAAAWSVAHATPEEIDRLNIRQATFLAMERAVAGLGLVPGHILVDGNALPAGFPCSAEAIVKGDLTEPAISAASILAKTVRDALMKELDAAFPAYGFARHKGYGTAAHAAALAEHGPCPHHRQSFAPVKRALTRA</sequence>
<dbReference type="InterPro" id="IPR001352">
    <property type="entry name" value="RNase_HII/HIII"/>
</dbReference>
<dbReference type="GO" id="GO:0043137">
    <property type="term" value="P:DNA replication, removal of RNA primer"/>
    <property type="evidence" value="ECO:0007669"/>
    <property type="project" value="TreeGrafter"/>
</dbReference>
<organism evidence="18 19">
    <name type="scientific">Hyphomonas atlantica</name>
    <dbReference type="NCBI Taxonomy" id="1280948"/>
    <lineage>
        <taxon>Bacteria</taxon>
        <taxon>Pseudomonadati</taxon>
        <taxon>Pseudomonadota</taxon>
        <taxon>Alphaproteobacteria</taxon>
        <taxon>Hyphomonadales</taxon>
        <taxon>Hyphomonadaceae</taxon>
        <taxon>Hyphomonas</taxon>
    </lineage>
</organism>
<evidence type="ECO:0000256" key="10">
    <source>
        <dbReference type="ARBA" id="ARBA00022723"/>
    </source>
</evidence>
<dbReference type="PROSITE" id="PS51975">
    <property type="entry name" value="RNASE_H_2"/>
    <property type="match status" value="1"/>
</dbReference>
<evidence type="ECO:0000313" key="19">
    <source>
        <dbReference type="Proteomes" id="UP000024547"/>
    </source>
</evidence>
<dbReference type="AlphaFoldDB" id="A0A059DZJ7"/>
<feature type="binding site" evidence="14 15">
    <location>
        <position position="34"/>
    </location>
    <ligand>
        <name>a divalent metal cation</name>
        <dbReference type="ChEBI" id="CHEBI:60240"/>
    </ligand>
</feature>
<dbReference type="GO" id="GO:0004523">
    <property type="term" value="F:RNA-DNA hybrid ribonuclease activity"/>
    <property type="evidence" value="ECO:0007669"/>
    <property type="project" value="UniProtKB-UniRule"/>
</dbReference>
<evidence type="ECO:0000256" key="6">
    <source>
        <dbReference type="ARBA" id="ARBA00012180"/>
    </source>
</evidence>
<reference evidence="18 19" key="1">
    <citation type="journal article" date="2014" name="Antonie Van Leeuwenhoek">
        <title>Hyphomonas beringensis sp. nov. and Hyphomonas chukchiensis sp. nov., isolated from surface seawater of the Bering Sea and Chukchi Sea.</title>
        <authorList>
            <person name="Li C."/>
            <person name="Lai Q."/>
            <person name="Li G."/>
            <person name="Dong C."/>
            <person name="Wang J."/>
            <person name="Liao Y."/>
            <person name="Shao Z."/>
        </authorList>
    </citation>
    <scope>NUCLEOTIDE SEQUENCE [LARGE SCALE GENOMIC DNA]</scope>
    <source>
        <strain evidence="18 19">22II1-22F38</strain>
    </source>
</reference>
<comment type="similarity">
    <text evidence="5 14 16">Belongs to the RNase HII family.</text>
</comment>
<evidence type="ECO:0000256" key="8">
    <source>
        <dbReference type="ARBA" id="ARBA00022490"/>
    </source>
</evidence>
<feature type="binding site" evidence="14 15">
    <location>
        <position position="33"/>
    </location>
    <ligand>
        <name>a divalent metal cation</name>
        <dbReference type="ChEBI" id="CHEBI:60240"/>
    </ligand>
</feature>
<dbReference type="InterPro" id="IPR036397">
    <property type="entry name" value="RNaseH_sf"/>
</dbReference>
<dbReference type="GO" id="GO:0005737">
    <property type="term" value="C:cytoplasm"/>
    <property type="evidence" value="ECO:0007669"/>
    <property type="project" value="UniProtKB-SubCell"/>
</dbReference>
<dbReference type="Gene3D" id="3.30.420.10">
    <property type="entry name" value="Ribonuclease H-like superfamily/Ribonuclease H"/>
    <property type="match status" value="1"/>
</dbReference>
<dbReference type="EMBL" id="AWFH01000034">
    <property type="protein sequence ID" value="KCZ59795.1"/>
    <property type="molecule type" value="Genomic_DNA"/>
</dbReference>
<evidence type="ECO:0000256" key="5">
    <source>
        <dbReference type="ARBA" id="ARBA00007383"/>
    </source>
</evidence>
<evidence type="ECO:0000256" key="7">
    <source>
        <dbReference type="ARBA" id="ARBA00019179"/>
    </source>
</evidence>
<dbReference type="NCBIfam" id="NF000596">
    <property type="entry name" value="PRK00015.1-4"/>
    <property type="match status" value="1"/>
</dbReference>
<comment type="subcellular location">
    <subcellularLocation>
        <location evidence="4 14">Cytoplasm</location>
    </subcellularLocation>
</comment>
<dbReference type="PANTHER" id="PTHR10954">
    <property type="entry name" value="RIBONUCLEASE H2 SUBUNIT A"/>
    <property type="match status" value="1"/>
</dbReference>
<keyword evidence="9 14" id="KW-0540">Nuclease</keyword>
<comment type="cofactor">
    <cofactor evidence="2">
        <name>Mg(2+)</name>
        <dbReference type="ChEBI" id="CHEBI:18420"/>
    </cofactor>
</comment>
<comment type="cofactor">
    <cofactor evidence="14 15">
        <name>Mn(2+)</name>
        <dbReference type="ChEBI" id="CHEBI:29035"/>
    </cofactor>
    <cofactor evidence="14 15">
        <name>Mg(2+)</name>
        <dbReference type="ChEBI" id="CHEBI:18420"/>
    </cofactor>
    <text evidence="14 15">Manganese or magnesium. Binds 1 divalent metal ion per monomer in the absence of substrate. May bind a second metal ion after substrate binding.</text>
</comment>
<keyword evidence="13 14" id="KW-0464">Manganese</keyword>
<dbReference type="GO" id="GO:0003723">
    <property type="term" value="F:RNA binding"/>
    <property type="evidence" value="ECO:0007669"/>
    <property type="project" value="UniProtKB-UniRule"/>
</dbReference>
<comment type="function">
    <text evidence="3 14 16">Endonuclease that specifically degrades the RNA of RNA-DNA hybrids.</text>
</comment>
<dbReference type="eggNOG" id="COG0164">
    <property type="taxonomic scope" value="Bacteria"/>
</dbReference>
<dbReference type="PATRIC" id="fig|1280948.3.peg.2415"/>
<evidence type="ECO:0000256" key="15">
    <source>
        <dbReference type="PROSITE-ProRule" id="PRU01319"/>
    </source>
</evidence>